<dbReference type="STRING" id="1385520.N802_13730"/>
<dbReference type="InterPro" id="IPR042001">
    <property type="entry name" value="Sortase_F"/>
</dbReference>
<dbReference type="eggNOG" id="COG3764">
    <property type="taxonomic scope" value="Bacteria"/>
</dbReference>
<evidence type="ECO:0008006" key="4">
    <source>
        <dbReference type="Google" id="ProtNLM"/>
    </source>
</evidence>
<name>A0A0A0IX44_9MICO</name>
<dbReference type="Proteomes" id="UP000030002">
    <property type="component" value="Unassembled WGS sequence"/>
</dbReference>
<dbReference type="CDD" id="cd05829">
    <property type="entry name" value="Sortase_F"/>
    <property type="match status" value="1"/>
</dbReference>
<reference evidence="2 3" key="1">
    <citation type="submission" date="2013-08" db="EMBL/GenBank/DDBJ databases">
        <title>The genome sequence of Knoellia sinensis.</title>
        <authorList>
            <person name="Zhu W."/>
            <person name="Wang G."/>
        </authorList>
    </citation>
    <scope>NUCLEOTIDE SEQUENCE [LARGE SCALE GENOMIC DNA]</scope>
    <source>
        <strain evidence="2 3">KCTC 19936</strain>
    </source>
</reference>
<proteinExistence type="predicted"/>
<protein>
    <recommendedName>
        <fullName evidence="4">Peptidase C60</fullName>
    </recommendedName>
</protein>
<sequence>MVVSSSGKTLVDAKIVPDTLDDEGVLAPPFGVVGWYAEQGWAKPGWPGASILAGHINRRSPKVELDTFGHLTKVRPGDRITVAYTSGESVAFKATKSKALSKTAVPKDDSIWDSGNPEPLLRLITCDPTTPVKGGHYEGNWVVWATLA</sequence>
<dbReference type="EMBL" id="AVPJ01000045">
    <property type="protein sequence ID" value="KGN29373.1"/>
    <property type="molecule type" value="Genomic_DNA"/>
</dbReference>
<comment type="caution">
    <text evidence="2">The sequence shown here is derived from an EMBL/GenBank/DDBJ whole genome shotgun (WGS) entry which is preliminary data.</text>
</comment>
<dbReference type="Gene3D" id="2.40.260.10">
    <property type="entry name" value="Sortase"/>
    <property type="match status" value="1"/>
</dbReference>
<dbReference type="InterPro" id="IPR023365">
    <property type="entry name" value="Sortase_dom-sf"/>
</dbReference>
<dbReference type="GO" id="GO:0016787">
    <property type="term" value="F:hydrolase activity"/>
    <property type="evidence" value="ECO:0007669"/>
    <property type="project" value="UniProtKB-KW"/>
</dbReference>
<accession>A0A0A0IX44</accession>
<keyword evidence="3" id="KW-1185">Reference proteome</keyword>
<dbReference type="SUPFAM" id="SSF63817">
    <property type="entry name" value="Sortase"/>
    <property type="match status" value="1"/>
</dbReference>
<dbReference type="AlphaFoldDB" id="A0A0A0IX44"/>
<gene>
    <name evidence="2" type="ORF">N802_13730</name>
</gene>
<evidence type="ECO:0000313" key="3">
    <source>
        <dbReference type="Proteomes" id="UP000030002"/>
    </source>
</evidence>
<dbReference type="Pfam" id="PF04203">
    <property type="entry name" value="Sortase"/>
    <property type="match status" value="1"/>
</dbReference>
<evidence type="ECO:0000313" key="2">
    <source>
        <dbReference type="EMBL" id="KGN29373.1"/>
    </source>
</evidence>
<organism evidence="2 3">
    <name type="scientific">Knoellia sinensis KCTC 19936</name>
    <dbReference type="NCBI Taxonomy" id="1385520"/>
    <lineage>
        <taxon>Bacteria</taxon>
        <taxon>Bacillati</taxon>
        <taxon>Actinomycetota</taxon>
        <taxon>Actinomycetes</taxon>
        <taxon>Micrococcales</taxon>
        <taxon>Intrasporangiaceae</taxon>
        <taxon>Knoellia</taxon>
    </lineage>
</organism>
<evidence type="ECO:0000256" key="1">
    <source>
        <dbReference type="ARBA" id="ARBA00022801"/>
    </source>
</evidence>
<dbReference type="InterPro" id="IPR005754">
    <property type="entry name" value="Sortase"/>
</dbReference>
<keyword evidence="1" id="KW-0378">Hydrolase</keyword>